<dbReference type="AlphaFoldDB" id="A0A4U6V4W2"/>
<keyword evidence="3" id="KW-1185">Reference proteome</keyword>
<reference evidence="2" key="1">
    <citation type="submission" date="2019-03" db="EMBL/GenBank/DDBJ databases">
        <title>WGS assembly of Setaria viridis.</title>
        <authorList>
            <person name="Huang P."/>
            <person name="Jenkins J."/>
            <person name="Grimwood J."/>
            <person name="Barry K."/>
            <person name="Healey A."/>
            <person name="Mamidi S."/>
            <person name="Sreedasyam A."/>
            <person name="Shu S."/>
            <person name="Feldman M."/>
            <person name="Wu J."/>
            <person name="Yu Y."/>
            <person name="Chen C."/>
            <person name="Johnson J."/>
            <person name="Rokhsar D."/>
            <person name="Baxter I."/>
            <person name="Schmutz J."/>
            <person name="Brutnell T."/>
            <person name="Kellogg E."/>
        </authorList>
    </citation>
    <scope>NUCLEOTIDE SEQUENCE [LARGE SCALE GENOMIC DNA]</scope>
</reference>
<evidence type="ECO:0000313" key="2">
    <source>
        <dbReference type="EMBL" id="TKW23402.1"/>
    </source>
</evidence>
<name>A0A4U6V4W2_SETVI</name>
<gene>
    <name evidence="2" type="ORF">SEVIR_4G289700v2</name>
</gene>
<evidence type="ECO:0000256" key="1">
    <source>
        <dbReference type="SAM" id="MobiDB-lite"/>
    </source>
</evidence>
<evidence type="ECO:0000313" key="3">
    <source>
        <dbReference type="Proteomes" id="UP000298652"/>
    </source>
</evidence>
<organism evidence="2 3">
    <name type="scientific">Setaria viridis</name>
    <name type="common">Green bristlegrass</name>
    <name type="synonym">Setaria italica subsp. viridis</name>
    <dbReference type="NCBI Taxonomy" id="4556"/>
    <lineage>
        <taxon>Eukaryota</taxon>
        <taxon>Viridiplantae</taxon>
        <taxon>Streptophyta</taxon>
        <taxon>Embryophyta</taxon>
        <taxon>Tracheophyta</taxon>
        <taxon>Spermatophyta</taxon>
        <taxon>Magnoliopsida</taxon>
        <taxon>Liliopsida</taxon>
        <taxon>Poales</taxon>
        <taxon>Poaceae</taxon>
        <taxon>PACMAD clade</taxon>
        <taxon>Panicoideae</taxon>
        <taxon>Panicodae</taxon>
        <taxon>Paniceae</taxon>
        <taxon>Cenchrinae</taxon>
        <taxon>Setaria</taxon>
    </lineage>
</organism>
<dbReference type="EMBL" id="CM016555">
    <property type="protein sequence ID" value="TKW23402.1"/>
    <property type="molecule type" value="Genomic_DNA"/>
</dbReference>
<dbReference type="Proteomes" id="UP000298652">
    <property type="component" value="Chromosome 4"/>
</dbReference>
<accession>A0A4U6V4W2</accession>
<protein>
    <submittedName>
        <fullName evidence="2">Uncharacterized protein</fullName>
    </submittedName>
</protein>
<proteinExistence type="predicted"/>
<dbReference type="Gramene" id="TKW23402">
    <property type="protein sequence ID" value="TKW23402"/>
    <property type="gene ID" value="SEVIR_4G289700v2"/>
</dbReference>
<sequence length="232" mass="26048">MQGVQLSVGVEDTVTWKWDASGCSFSMQVWHSVSVMLNLHNAVPAREVQLLDWWLDQRKSIRVAKRKGLDSAFMLVSWKLWKERNDRVFVRSSPKNAVQLLAEITQEGQLCPRSKTIDSVSGASTFTMFITQTFFSRSAAANGMEEREPCLIVVHREVLRLRLAVHPGPRGVEPVRRRAHPPRPLDGPRAPRSDGPVGTRCMHELRLRRMYHAASAAASSLHIGGCCRLLAS</sequence>
<feature type="region of interest" description="Disordered" evidence="1">
    <location>
        <begin position="170"/>
        <end position="198"/>
    </location>
</feature>